<accession>A0ABN2PGD2</accession>
<feature type="domain" description="GmrSD restriction endonucleases C-terminal" evidence="1">
    <location>
        <begin position="117"/>
        <end position="216"/>
    </location>
</feature>
<gene>
    <name evidence="2" type="ORF">GCM10009737_22530</name>
</gene>
<evidence type="ECO:0000259" key="1">
    <source>
        <dbReference type="Pfam" id="PF07510"/>
    </source>
</evidence>
<name>A0ABN2PGD2_9ACTN</name>
<dbReference type="GO" id="GO:0004519">
    <property type="term" value="F:endonuclease activity"/>
    <property type="evidence" value="ECO:0007669"/>
    <property type="project" value="UniProtKB-KW"/>
</dbReference>
<keyword evidence="2" id="KW-0540">Nuclease</keyword>
<dbReference type="EMBL" id="BAAAMY010000005">
    <property type="protein sequence ID" value="GAA1920484.1"/>
    <property type="molecule type" value="Genomic_DNA"/>
</dbReference>
<protein>
    <submittedName>
        <fullName evidence="2">HNH endonuclease family protein</fullName>
    </submittedName>
</protein>
<dbReference type="Pfam" id="PF07510">
    <property type="entry name" value="GmrSD_C"/>
    <property type="match status" value="1"/>
</dbReference>
<dbReference type="PANTHER" id="PTHR24094">
    <property type="entry name" value="SECRETED PROTEIN"/>
    <property type="match status" value="1"/>
</dbReference>
<comment type="caution">
    <text evidence="2">The sequence shown here is derived from an EMBL/GenBank/DDBJ whole genome shotgun (WGS) entry which is preliminary data.</text>
</comment>
<dbReference type="InterPro" id="IPR011089">
    <property type="entry name" value="GmrSD_C"/>
</dbReference>
<dbReference type="PANTHER" id="PTHR24094:SF15">
    <property type="entry name" value="AMP-DEPENDENT SYNTHETASE_LIGASE DOMAIN-CONTAINING PROTEIN-RELATED"/>
    <property type="match status" value="1"/>
</dbReference>
<keyword evidence="3" id="KW-1185">Reference proteome</keyword>
<evidence type="ECO:0000313" key="2">
    <source>
        <dbReference type="EMBL" id="GAA1920484.1"/>
    </source>
</evidence>
<keyword evidence="2" id="KW-0378">Hydrolase</keyword>
<sequence length="233" mass="25053">MSVLACPPAPRPAVRRLRVPLVLLAALAAVLAVLVAAPAPPAAAETYSAPLRTAVRDLPVATEVRTGYSRDLFPHWVDADGDGCDARRETLLQEADDAPTVGSGCSLTGGRWFSYYDRVSVTSATQVSVDHMVPLAEAWDSGARSWTATERRAFANDLGDRRSLVGVTVSANSSKSDSDPAGWQPTYDKCRYIAEFTAVKLRWRLSVDSAERSALISRADSCADTTLTVTRAR</sequence>
<evidence type="ECO:0000313" key="3">
    <source>
        <dbReference type="Proteomes" id="UP001501612"/>
    </source>
</evidence>
<proteinExistence type="predicted"/>
<dbReference type="Proteomes" id="UP001501612">
    <property type="component" value="Unassembled WGS sequence"/>
</dbReference>
<organism evidence="2 3">
    <name type="scientific">Nocardioides lentus</name>
    <dbReference type="NCBI Taxonomy" id="338077"/>
    <lineage>
        <taxon>Bacteria</taxon>
        <taxon>Bacillati</taxon>
        <taxon>Actinomycetota</taxon>
        <taxon>Actinomycetes</taxon>
        <taxon>Propionibacteriales</taxon>
        <taxon>Nocardioidaceae</taxon>
        <taxon>Nocardioides</taxon>
    </lineage>
</organism>
<dbReference type="RefSeq" id="WP_344007197.1">
    <property type="nucleotide sequence ID" value="NZ_BAAAMY010000005.1"/>
</dbReference>
<reference evidence="2 3" key="1">
    <citation type="journal article" date="2019" name="Int. J. Syst. Evol. Microbiol.">
        <title>The Global Catalogue of Microorganisms (GCM) 10K type strain sequencing project: providing services to taxonomists for standard genome sequencing and annotation.</title>
        <authorList>
            <consortium name="The Broad Institute Genomics Platform"/>
            <consortium name="The Broad Institute Genome Sequencing Center for Infectious Disease"/>
            <person name="Wu L."/>
            <person name="Ma J."/>
        </authorList>
    </citation>
    <scope>NUCLEOTIDE SEQUENCE [LARGE SCALE GENOMIC DNA]</scope>
    <source>
        <strain evidence="2 3">JCM 14046</strain>
    </source>
</reference>
<keyword evidence="2" id="KW-0255">Endonuclease</keyword>